<dbReference type="Proteomes" id="UP001642484">
    <property type="component" value="Unassembled WGS sequence"/>
</dbReference>
<keyword evidence="3" id="KW-0812">Transmembrane</keyword>
<feature type="coiled-coil region" evidence="1">
    <location>
        <begin position="522"/>
        <end position="652"/>
    </location>
</feature>
<dbReference type="InterPro" id="IPR038050">
    <property type="entry name" value="Neuro_actylchol_rec"/>
</dbReference>
<evidence type="ECO:0000313" key="5">
    <source>
        <dbReference type="EMBL" id="CAK9079739.1"/>
    </source>
</evidence>
<feature type="transmembrane region" description="Helical" evidence="3">
    <location>
        <begin position="308"/>
        <end position="332"/>
    </location>
</feature>
<keyword evidence="6" id="KW-1185">Reference proteome</keyword>
<feature type="transmembrane region" description="Helical" evidence="3">
    <location>
        <begin position="249"/>
        <end position="268"/>
    </location>
</feature>
<feature type="coiled-coil region" evidence="1">
    <location>
        <begin position="772"/>
        <end position="833"/>
    </location>
</feature>
<accession>A0ABP0PUZ1</accession>
<dbReference type="EMBL" id="CAXAMN010023684">
    <property type="protein sequence ID" value="CAK9079739.1"/>
    <property type="molecule type" value="Genomic_DNA"/>
</dbReference>
<keyword evidence="3" id="KW-1133">Transmembrane helix</keyword>
<evidence type="ECO:0000256" key="2">
    <source>
        <dbReference type="SAM" id="MobiDB-lite"/>
    </source>
</evidence>
<feature type="region of interest" description="Disordered" evidence="2">
    <location>
        <begin position="26"/>
        <end position="50"/>
    </location>
</feature>
<feature type="transmembrane region" description="Helical" evidence="3">
    <location>
        <begin position="375"/>
        <end position="396"/>
    </location>
</feature>
<evidence type="ECO:0000256" key="3">
    <source>
        <dbReference type="SAM" id="Phobius"/>
    </source>
</evidence>
<comment type="caution">
    <text evidence="5">The sequence shown here is derived from an EMBL/GenBank/DDBJ whole genome shotgun (WGS) entry which is preliminary data.</text>
</comment>
<keyword evidence="4" id="KW-0732">Signal</keyword>
<feature type="signal peptide" evidence="4">
    <location>
        <begin position="1"/>
        <end position="20"/>
    </location>
</feature>
<feature type="compositionally biased region" description="Polar residues" evidence="2">
    <location>
        <begin position="27"/>
        <end position="37"/>
    </location>
</feature>
<proteinExistence type="predicted"/>
<evidence type="ECO:0000256" key="4">
    <source>
        <dbReference type="SAM" id="SignalP"/>
    </source>
</evidence>
<evidence type="ECO:0000313" key="6">
    <source>
        <dbReference type="Proteomes" id="UP001642484"/>
    </source>
</evidence>
<keyword evidence="1" id="KW-0175">Coiled coil</keyword>
<feature type="transmembrane region" description="Helical" evidence="3">
    <location>
        <begin position="344"/>
        <end position="363"/>
    </location>
</feature>
<sequence length="862" mass="96691">MRCTLFVLPLLQCFADLATAEQEAVASPSQAKTQNLRRLQEEEEEEERALPSGLEIKNGLNESIKLIVLPSWDIFLGFSDRRKIIEGRLTVISVYDMVGYEFVSEPHAIIDVENFGDGTKRHMGTISVNDPVTRRESASTSTVYIGEFAQAASPMFDMSCYPFDRKETQFRITLQKPGNMIFALSLGCANGISGNKTVNGKVIPTCDFGAKGTYVGFEWGNFTCEQNDEALITCLMDGIRQSEAIFNSYMWPSLIFTMMGFLAFALDVKMSMPRVATTMLALVSLTNLRNSVVATLPTSGSISWMEEYFLVSKTFMFLNLAGHAISFYLDAIGKKDLQKLMNKFNLWGMLLIMWLIVICRLHVRQCELVDSTLTAVLVALLSIGVFTFYVSALWLYRRAVREQFCMSSVVPAPGPPPRLVALSLLLPCAMQVLRMSCQADRFARSEPSNAWPAALALVAELLRRDSYPEHLPGSGNMKAKLQLPMLSYTDSVESYFVGSVTTDDFLGSHDLKRENLQQLKLIAQREEALKDKEEVLNQARTELEAEYLDRRQKRLELADQVRELHAERDSLVEDIASFEEEKAAFRKMTKSCEVSKLEAARMEAEDLRQQLAKAQAALEQSQSSHAELQQRINDMETELFKAKNEVVELSKSKTTAIEELRQRMNLRDLHTSWCVAALGEEQLQLAPAQQEAMKAWSEALAANAAVPSEGRPAKKRKAAHSATLESVHKLQAELMGDGFTAQRLLELTCEALLRVHCHRASTVEDAGSSFRLEELARELHAAEKAILRAHKAKPVMPLLGSAAVVCLMASGGARRSRARLEELQKRVKSVTQEVGNLYYPQMLSMRIICCFETCLCWRKRQL</sequence>
<gene>
    <name evidence="5" type="ORF">CCMP2556_LOCUS39216</name>
</gene>
<name>A0ABP0PUZ1_9DINO</name>
<reference evidence="5 6" key="1">
    <citation type="submission" date="2024-02" db="EMBL/GenBank/DDBJ databases">
        <authorList>
            <person name="Chen Y."/>
            <person name="Shah S."/>
            <person name="Dougan E. K."/>
            <person name="Thang M."/>
            <person name="Chan C."/>
        </authorList>
    </citation>
    <scope>NUCLEOTIDE SEQUENCE [LARGE SCALE GENOMIC DNA]</scope>
</reference>
<protein>
    <submittedName>
        <fullName evidence="5">Uncharacterized protein</fullName>
    </submittedName>
</protein>
<organism evidence="5 6">
    <name type="scientific">Durusdinium trenchii</name>
    <dbReference type="NCBI Taxonomy" id="1381693"/>
    <lineage>
        <taxon>Eukaryota</taxon>
        <taxon>Sar</taxon>
        <taxon>Alveolata</taxon>
        <taxon>Dinophyceae</taxon>
        <taxon>Suessiales</taxon>
        <taxon>Symbiodiniaceae</taxon>
        <taxon>Durusdinium</taxon>
    </lineage>
</organism>
<feature type="chain" id="PRO_5047044732" evidence="4">
    <location>
        <begin position="21"/>
        <end position="862"/>
    </location>
</feature>
<evidence type="ECO:0000256" key="1">
    <source>
        <dbReference type="SAM" id="Coils"/>
    </source>
</evidence>
<keyword evidence="3" id="KW-0472">Membrane</keyword>
<dbReference type="Gene3D" id="1.20.58.390">
    <property type="entry name" value="Neurotransmitter-gated ion-channel transmembrane domain"/>
    <property type="match status" value="1"/>
</dbReference>